<evidence type="ECO:0000256" key="3">
    <source>
        <dbReference type="SAM" id="MobiDB-lite"/>
    </source>
</evidence>
<dbReference type="Pfam" id="PF13041">
    <property type="entry name" value="PPR_2"/>
    <property type="match status" value="1"/>
</dbReference>
<reference evidence="5" key="2">
    <citation type="journal article" date="2023" name="Plants (Basel)">
        <title>Annotation of the Turnera subulata (Passifloraceae) Draft Genome Reveals the S-Locus Evolved after the Divergence of Turneroideae from Passifloroideae in a Stepwise Manner.</title>
        <authorList>
            <person name="Henning P.M."/>
            <person name="Roalson E.H."/>
            <person name="Mir W."/>
            <person name="McCubbin A.G."/>
            <person name="Shore J.S."/>
        </authorList>
    </citation>
    <scope>NUCLEOTIDE SEQUENCE</scope>
    <source>
        <strain evidence="5">F60SS</strain>
    </source>
</reference>
<dbReference type="PANTHER" id="PTHR47926:SF347">
    <property type="entry name" value="PENTATRICOPEPTIDE REPEAT-CONTAINING PROTEIN"/>
    <property type="match status" value="1"/>
</dbReference>
<evidence type="ECO:0000313" key="5">
    <source>
        <dbReference type="EMBL" id="KAJ4835868.1"/>
    </source>
</evidence>
<evidence type="ECO:0000256" key="2">
    <source>
        <dbReference type="ARBA" id="ARBA00022737"/>
    </source>
</evidence>
<feature type="compositionally biased region" description="Polar residues" evidence="3">
    <location>
        <begin position="1"/>
        <end position="12"/>
    </location>
</feature>
<feature type="region of interest" description="Disordered" evidence="3">
    <location>
        <begin position="1"/>
        <end position="25"/>
    </location>
</feature>
<proteinExistence type="inferred from homology"/>
<dbReference type="InterPro" id="IPR046960">
    <property type="entry name" value="PPR_At4g14850-like_plant"/>
</dbReference>
<dbReference type="PANTHER" id="PTHR47926">
    <property type="entry name" value="PENTATRICOPEPTIDE REPEAT-CONTAINING PROTEIN"/>
    <property type="match status" value="1"/>
</dbReference>
<dbReference type="OrthoDB" id="818401at2759"/>
<dbReference type="Pfam" id="PF14432">
    <property type="entry name" value="DYW_deaminase"/>
    <property type="match status" value="1"/>
</dbReference>
<dbReference type="InterPro" id="IPR032867">
    <property type="entry name" value="DYW_dom"/>
</dbReference>
<dbReference type="Proteomes" id="UP001141552">
    <property type="component" value="Unassembled WGS sequence"/>
</dbReference>
<dbReference type="GO" id="GO:0008270">
    <property type="term" value="F:zinc ion binding"/>
    <property type="evidence" value="ECO:0007669"/>
    <property type="project" value="InterPro"/>
</dbReference>
<evidence type="ECO:0000313" key="6">
    <source>
        <dbReference type="Proteomes" id="UP001141552"/>
    </source>
</evidence>
<comment type="caution">
    <text evidence="5">The sequence shown here is derived from an EMBL/GenBank/DDBJ whole genome shotgun (WGS) entry which is preliminary data.</text>
</comment>
<reference evidence="5" key="1">
    <citation type="submission" date="2022-02" db="EMBL/GenBank/DDBJ databases">
        <authorList>
            <person name="Henning P.M."/>
            <person name="McCubbin A.G."/>
            <person name="Shore J.S."/>
        </authorList>
    </citation>
    <scope>NUCLEOTIDE SEQUENCE</scope>
    <source>
        <strain evidence="5">F60SS</strain>
        <tissue evidence="5">Leaves</tissue>
    </source>
</reference>
<dbReference type="Gene3D" id="1.25.40.10">
    <property type="entry name" value="Tetratricopeptide repeat domain"/>
    <property type="match status" value="1"/>
</dbReference>
<dbReference type="GO" id="GO:0003723">
    <property type="term" value="F:RNA binding"/>
    <property type="evidence" value="ECO:0007669"/>
    <property type="project" value="InterPro"/>
</dbReference>
<protein>
    <recommendedName>
        <fullName evidence="4">DYW domain-containing protein</fullName>
    </recommendedName>
</protein>
<keyword evidence="2" id="KW-0677">Repeat</keyword>
<dbReference type="GO" id="GO:0009451">
    <property type="term" value="P:RNA modification"/>
    <property type="evidence" value="ECO:0007669"/>
    <property type="project" value="InterPro"/>
</dbReference>
<feature type="non-terminal residue" evidence="5">
    <location>
        <position position="1"/>
    </location>
</feature>
<evidence type="ECO:0000259" key="4">
    <source>
        <dbReference type="Pfam" id="PF14432"/>
    </source>
</evidence>
<accession>A0A9Q0FQT8</accession>
<evidence type="ECO:0000256" key="1">
    <source>
        <dbReference type="ARBA" id="ARBA00006643"/>
    </source>
</evidence>
<gene>
    <name evidence="5" type="ORF">Tsubulata_026064</name>
</gene>
<dbReference type="EMBL" id="JAKUCV010004277">
    <property type="protein sequence ID" value="KAJ4835868.1"/>
    <property type="molecule type" value="Genomic_DNA"/>
</dbReference>
<organism evidence="5 6">
    <name type="scientific">Turnera subulata</name>
    <dbReference type="NCBI Taxonomy" id="218843"/>
    <lineage>
        <taxon>Eukaryota</taxon>
        <taxon>Viridiplantae</taxon>
        <taxon>Streptophyta</taxon>
        <taxon>Embryophyta</taxon>
        <taxon>Tracheophyta</taxon>
        <taxon>Spermatophyta</taxon>
        <taxon>Magnoliopsida</taxon>
        <taxon>eudicotyledons</taxon>
        <taxon>Gunneridae</taxon>
        <taxon>Pentapetalae</taxon>
        <taxon>rosids</taxon>
        <taxon>fabids</taxon>
        <taxon>Malpighiales</taxon>
        <taxon>Passifloraceae</taxon>
        <taxon>Turnera</taxon>
    </lineage>
</organism>
<keyword evidence="6" id="KW-1185">Reference proteome</keyword>
<comment type="similarity">
    <text evidence="1">Belongs to the PPR family. PCMP-H subfamily.</text>
</comment>
<sequence>MYSSTATTTTNYPHPLPPETTPELPSKLTQQSLLDLLNTTKCSTSLQCLKQVHCVILRTGYLEDHYVSGTLVKSYANPRLKNLDLALKVFEYVPKPNTFVFNVVIKCCLDNNEPCKAMESYCKMVVAGTNSRPNKFTYPTLLKACRGVREGVQVHGHVVKRGLGGDGHIRSAGIQMYAGFGCMEEARRMFDEEGGEWDVVCYSHPEMDEINWMLKTMIERIEMEGYLPNTSQAVLDIGEEEKESALQHHSEKLAIAFGLIKTNPGTTVRVVKNLRMCVDCHSAIKLISRVYDREIIVRDRAHYHHFRNGACSCKDF</sequence>
<dbReference type="InterPro" id="IPR011990">
    <property type="entry name" value="TPR-like_helical_dom_sf"/>
</dbReference>
<name>A0A9Q0FQT8_9ROSI</name>
<dbReference type="AlphaFoldDB" id="A0A9Q0FQT8"/>
<dbReference type="InterPro" id="IPR002885">
    <property type="entry name" value="PPR_rpt"/>
</dbReference>
<feature type="domain" description="DYW" evidence="4">
    <location>
        <begin position="225"/>
        <end position="316"/>
    </location>
</feature>